<dbReference type="PANTHER" id="PTHR40943">
    <property type="entry name" value="CYTOPLASMIC PROTEIN-RELATED"/>
    <property type="match status" value="1"/>
</dbReference>
<name>A0ABU2HZB0_9RHOB</name>
<evidence type="ECO:0000313" key="2">
    <source>
        <dbReference type="EMBL" id="MDS9469929.1"/>
    </source>
</evidence>
<feature type="domain" description="(S)-ureidoglycine aminohydrolase cupin" evidence="1">
    <location>
        <begin position="41"/>
        <end position="114"/>
    </location>
</feature>
<organism evidence="2 3">
    <name type="scientific">Paracoccus aurantius</name>
    <dbReference type="NCBI Taxonomy" id="3073814"/>
    <lineage>
        <taxon>Bacteria</taxon>
        <taxon>Pseudomonadati</taxon>
        <taxon>Pseudomonadota</taxon>
        <taxon>Alphaproteobacteria</taxon>
        <taxon>Rhodobacterales</taxon>
        <taxon>Paracoccaceae</taxon>
        <taxon>Paracoccus</taxon>
    </lineage>
</organism>
<reference evidence="3" key="1">
    <citation type="submission" date="2023-07" db="EMBL/GenBank/DDBJ databases">
        <title>Paracoccus sp. MBLB3053 whole genome sequence.</title>
        <authorList>
            <person name="Hwang C.Y."/>
            <person name="Cho E.-S."/>
            <person name="Seo M.-J."/>
        </authorList>
    </citation>
    <scope>NUCLEOTIDE SEQUENCE [LARGE SCALE GENOMIC DNA]</scope>
    <source>
        <strain evidence="3">MBLB3053</strain>
    </source>
</reference>
<dbReference type="Proteomes" id="UP001269144">
    <property type="component" value="Unassembled WGS sequence"/>
</dbReference>
<dbReference type="Pfam" id="PF05899">
    <property type="entry name" value="Cupin_3"/>
    <property type="match status" value="1"/>
</dbReference>
<dbReference type="InterPro" id="IPR011051">
    <property type="entry name" value="RmlC_Cupin_sf"/>
</dbReference>
<evidence type="ECO:0000313" key="3">
    <source>
        <dbReference type="Proteomes" id="UP001269144"/>
    </source>
</evidence>
<dbReference type="Gene3D" id="2.60.120.10">
    <property type="entry name" value="Jelly Rolls"/>
    <property type="match status" value="1"/>
</dbReference>
<comment type="caution">
    <text evidence="2">The sequence shown here is derived from an EMBL/GenBank/DDBJ whole genome shotgun (WGS) entry which is preliminary data.</text>
</comment>
<dbReference type="SUPFAM" id="SSF51182">
    <property type="entry name" value="RmlC-like cupins"/>
    <property type="match status" value="1"/>
</dbReference>
<protein>
    <submittedName>
        <fullName evidence="2">Cupin domain-containing protein</fullName>
    </submittedName>
</protein>
<keyword evidence="3" id="KW-1185">Reference proteome</keyword>
<dbReference type="CDD" id="cd02227">
    <property type="entry name" value="cupin_TM1112-like"/>
    <property type="match status" value="1"/>
</dbReference>
<dbReference type="RefSeq" id="WP_311162703.1">
    <property type="nucleotide sequence ID" value="NZ_JAVQLW010000005.1"/>
</dbReference>
<proteinExistence type="predicted"/>
<accession>A0ABU2HZB0</accession>
<dbReference type="InterPro" id="IPR014710">
    <property type="entry name" value="RmlC-like_jellyroll"/>
</dbReference>
<dbReference type="EMBL" id="JAVQLW010000005">
    <property type="protein sequence ID" value="MDS9469929.1"/>
    <property type="molecule type" value="Genomic_DNA"/>
</dbReference>
<dbReference type="PANTHER" id="PTHR40943:SF1">
    <property type="entry name" value="CYTOPLASMIC PROTEIN"/>
    <property type="match status" value="1"/>
</dbReference>
<dbReference type="InterPro" id="IPR008579">
    <property type="entry name" value="UGlyAH_Cupin_dom"/>
</dbReference>
<sequence>MTNLLIKIDPLNLPEPKASKPLPDRLIAGDPSFRTWAFDEGKEGRVKTGIWEATPGETLSIKGEVYEFCHLFEGVVELTEEGKETVTYRKGDSFVMKPGYRGSWKTIETVRKIYVVIE</sequence>
<evidence type="ECO:0000259" key="1">
    <source>
        <dbReference type="Pfam" id="PF05899"/>
    </source>
</evidence>
<gene>
    <name evidence="2" type="ORF">RGQ15_20480</name>
</gene>